<protein>
    <recommendedName>
        <fullName evidence="4">SRCR domain-containing protein</fullName>
    </recommendedName>
</protein>
<evidence type="ECO:0000259" key="4">
    <source>
        <dbReference type="PROSITE" id="PS50287"/>
    </source>
</evidence>
<keyword evidence="1 2" id="KW-1015">Disulfide bond</keyword>
<evidence type="ECO:0000313" key="5">
    <source>
        <dbReference type="EnsemblMetazoa" id="XP_019858381.1"/>
    </source>
</evidence>
<dbReference type="PANTHER" id="PTHR48071">
    <property type="entry name" value="SRCR DOMAIN-CONTAINING PROTEIN"/>
    <property type="match status" value="1"/>
</dbReference>
<dbReference type="Gene3D" id="3.10.250.10">
    <property type="entry name" value="SRCR-like domain"/>
    <property type="match status" value="2"/>
</dbReference>
<dbReference type="InterPro" id="IPR036772">
    <property type="entry name" value="SRCR-like_dom_sf"/>
</dbReference>
<dbReference type="AlphaFoldDB" id="A0AAN0JNJ2"/>
<dbReference type="RefSeq" id="XP_019858381.1">
    <property type="nucleotide sequence ID" value="XM_020002822.1"/>
</dbReference>
<keyword evidence="3" id="KW-1133">Transmembrane helix</keyword>
<dbReference type="PANTHER" id="PTHR48071:SF18">
    <property type="entry name" value="DELETED IN MALIGNANT BRAIN TUMORS 1 PROTEIN-RELATED"/>
    <property type="match status" value="1"/>
</dbReference>
<evidence type="ECO:0000256" key="2">
    <source>
        <dbReference type="PROSITE-ProRule" id="PRU00196"/>
    </source>
</evidence>
<dbReference type="Proteomes" id="UP000007879">
    <property type="component" value="Unassembled WGS sequence"/>
</dbReference>
<keyword evidence="3" id="KW-0812">Transmembrane</keyword>
<feature type="transmembrane region" description="Helical" evidence="3">
    <location>
        <begin position="264"/>
        <end position="286"/>
    </location>
</feature>
<keyword evidence="3" id="KW-0472">Membrane</keyword>
<evidence type="ECO:0000256" key="3">
    <source>
        <dbReference type="SAM" id="Phobius"/>
    </source>
</evidence>
<dbReference type="EnsemblMetazoa" id="XM_020002822.1">
    <property type="protein sequence ID" value="XP_019858381.1"/>
    <property type="gene ID" value="LOC109586627"/>
</dbReference>
<dbReference type="Pfam" id="PF00530">
    <property type="entry name" value="SRCR"/>
    <property type="match status" value="1"/>
</dbReference>
<keyword evidence="6" id="KW-1185">Reference proteome</keyword>
<dbReference type="GeneID" id="109586627"/>
<evidence type="ECO:0000256" key="1">
    <source>
        <dbReference type="ARBA" id="ARBA00023157"/>
    </source>
</evidence>
<dbReference type="PROSITE" id="PS50287">
    <property type="entry name" value="SRCR_2"/>
    <property type="match status" value="1"/>
</dbReference>
<reference evidence="6" key="1">
    <citation type="journal article" date="2010" name="Nature">
        <title>The Amphimedon queenslandica genome and the evolution of animal complexity.</title>
        <authorList>
            <person name="Srivastava M."/>
            <person name="Simakov O."/>
            <person name="Chapman J."/>
            <person name="Fahey B."/>
            <person name="Gauthier M.E."/>
            <person name="Mitros T."/>
            <person name="Richards G.S."/>
            <person name="Conaco C."/>
            <person name="Dacre M."/>
            <person name="Hellsten U."/>
            <person name="Larroux C."/>
            <person name="Putnam N.H."/>
            <person name="Stanke M."/>
            <person name="Adamska M."/>
            <person name="Darling A."/>
            <person name="Degnan S.M."/>
            <person name="Oakley T.H."/>
            <person name="Plachetzki D.C."/>
            <person name="Zhai Y."/>
            <person name="Adamski M."/>
            <person name="Calcino A."/>
            <person name="Cummins S.F."/>
            <person name="Goodstein D.M."/>
            <person name="Harris C."/>
            <person name="Jackson D.J."/>
            <person name="Leys S.P."/>
            <person name="Shu S."/>
            <person name="Woodcroft B.J."/>
            <person name="Vervoort M."/>
            <person name="Kosik K.S."/>
            <person name="Manning G."/>
            <person name="Degnan B.M."/>
            <person name="Rokhsar D.S."/>
        </authorList>
    </citation>
    <scope>NUCLEOTIDE SEQUENCE [LARGE SCALE GENOMIC DNA]</scope>
</reference>
<proteinExistence type="predicted"/>
<dbReference type="InterPro" id="IPR001190">
    <property type="entry name" value="SRCR"/>
</dbReference>
<feature type="domain" description="SRCR" evidence="4">
    <location>
        <begin position="130"/>
        <end position="234"/>
    </location>
</feature>
<sequence length="321" mass="36567">MYINFVVCTLCISCDCLEEGHQQWDVKLDPLKLYDRENWIPICFENLAVAHVACRQQGFTNASGLFKQFTIRFGEVYVVTCPTVSNYFLYGETNIMRCNISHQVASNCTTASVNCSNKDMHKTNPYNGQLHLIDKKKTATPADGTVEVYLHNGWYQVCNNTAFTDTVADSICRQYGYTGHDTRDEVDPGNSKSVIITEYTCTSETGSFECFTHCIPKKYKINDSCQDHVTLTCKFDITKKYITSGSRSQCALDEGSHLLQAYKIITGLLAGFLLFILALFIITFLFCDIKTKKMKCCCCWRKHDVLNYAHIKYRVNDPRND</sequence>
<dbReference type="GO" id="GO:0016020">
    <property type="term" value="C:membrane"/>
    <property type="evidence" value="ECO:0007669"/>
    <property type="project" value="InterPro"/>
</dbReference>
<feature type="disulfide bond" evidence="2">
    <location>
        <begin position="172"/>
        <end position="233"/>
    </location>
</feature>
<name>A0AAN0JNJ2_AMPQE</name>
<organism evidence="5 6">
    <name type="scientific">Amphimedon queenslandica</name>
    <name type="common">Sponge</name>
    <dbReference type="NCBI Taxonomy" id="400682"/>
    <lineage>
        <taxon>Eukaryota</taxon>
        <taxon>Metazoa</taxon>
        <taxon>Porifera</taxon>
        <taxon>Demospongiae</taxon>
        <taxon>Heteroscleromorpha</taxon>
        <taxon>Haplosclerida</taxon>
        <taxon>Niphatidae</taxon>
        <taxon>Amphimedon</taxon>
    </lineage>
</organism>
<dbReference type="KEGG" id="aqu:109586627"/>
<reference evidence="5" key="2">
    <citation type="submission" date="2024-06" db="UniProtKB">
        <authorList>
            <consortium name="EnsemblMetazoa"/>
        </authorList>
    </citation>
    <scope>IDENTIFICATION</scope>
</reference>
<dbReference type="SUPFAM" id="SSF56487">
    <property type="entry name" value="SRCR-like"/>
    <property type="match status" value="2"/>
</dbReference>
<comment type="caution">
    <text evidence="2">Lacks conserved residue(s) required for the propagation of feature annotation.</text>
</comment>
<evidence type="ECO:0000313" key="6">
    <source>
        <dbReference type="Proteomes" id="UP000007879"/>
    </source>
</evidence>
<accession>A0AAN0JNJ2</accession>